<keyword evidence="3" id="KW-0396">Initiation factor</keyword>
<feature type="domain" description="Transcription factor TFIIB cyclin-like" evidence="2">
    <location>
        <begin position="29"/>
        <end position="111"/>
    </location>
</feature>
<dbReference type="AlphaFoldDB" id="T1ARR5"/>
<proteinExistence type="predicted"/>
<name>T1ARR5_9ZZZZ</name>
<dbReference type="GO" id="GO:0017025">
    <property type="term" value="F:TBP-class protein binding"/>
    <property type="evidence" value="ECO:0007669"/>
    <property type="project" value="InterPro"/>
</dbReference>
<dbReference type="EMBL" id="AUZY01008827">
    <property type="protein sequence ID" value="EQD44730.1"/>
    <property type="molecule type" value="Genomic_DNA"/>
</dbReference>
<evidence type="ECO:0000256" key="1">
    <source>
        <dbReference type="SAM" id="MobiDB-lite"/>
    </source>
</evidence>
<dbReference type="Gene3D" id="1.10.472.10">
    <property type="entry name" value="Cyclin-like"/>
    <property type="match status" value="1"/>
</dbReference>
<reference evidence="3" key="2">
    <citation type="journal article" date="2014" name="ISME J.">
        <title>Microbial stratification in low pH oxic and suboxic macroscopic growths along an acid mine drainage.</title>
        <authorList>
            <person name="Mendez-Garcia C."/>
            <person name="Mesa V."/>
            <person name="Sprenger R.R."/>
            <person name="Richter M."/>
            <person name="Diez M.S."/>
            <person name="Solano J."/>
            <person name="Bargiela R."/>
            <person name="Golyshina O.V."/>
            <person name="Manteca A."/>
            <person name="Ramos J.L."/>
            <person name="Gallego J.R."/>
            <person name="Llorente I."/>
            <person name="Martins Dos Santos V.A."/>
            <person name="Jensen O.N."/>
            <person name="Pelaez A.I."/>
            <person name="Sanchez J."/>
            <person name="Ferrer M."/>
        </authorList>
    </citation>
    <scope>NUCLEOTIDE SEQUENCE</scope>
</reference>
<dbReference type="InterPro" id="IPR013150">
    <property type="entry name" value="TFIIB_cyclin"/>
</dbReference>
<dbReference type="Pfam" id="PF00382">
    <property type="entry name" value="TFIIB"/>
    <property type="match status" value="1"/>
</dbReference>
<organism evidence="3">
    <name type="scientific">mine drainage metagenome</name>
    <dbReference type="NCBI Taxonomy" id="410659"/>
    <lineage>
        <taxon>unclassified sequences</taxon>
        <taxon>metagenomes</taxon>
        <taxon>ecological metagenomes</taxon>
    </lineage>
</organism>
<comment type="caution">
    <text evidence="3">The sequence shown here is derived from an EMBL/GenBank/DDBJ whole genome shotgun (WGS) entry which is preliminary data.</text>
</comment>
<protein>
    <submittedName>
        <fullName evidence="3">Transcription initiation factor IIB</fullName>
    </submittedName>
</protein>
<reference evidence="3" key="1">
    <citation type="submission" date="2013-08" db="EMBL/GenBank/DDBJ databases">
        <authorList>
            <person name="Mendez C."/>
            <person name="Richter M."/>
            <person name="Ferrer M."/>
            <person name="Sanchez J."/>
        </authorList>
    </citation>
    <scope>NUCLEOTIDE SEQUENCE</scope>
</reference>
<accession>T1ARR5</accession>
<dbReference type="GO" id="GO:0003743">
    <property type="term" value="F:translation initiation factor activity"/>
    <property type="evidence" value="ECO:0007669"/>
    <property type="project" value="UniProtKB-KW"/>
</dbReference>
<feature type="non-terminal residue" evidence="3">
    <location>
        <position position="1"/>
    </location>
</feature>
<keyword evidence="3" id="KW-0648">Protein biosynthesis</keyword>
<dbReference type="SUPFAM" id="SSF47954">
    <property type="entry name" value="Cyclin-like"/>
    <property type="match status" value="1"/>
</dbReference>
<gene>
    <name evidence="3" type="ORF">B1B_13406</name>
</gene>
<evidence type="ECO:0000259" key="2">
    <source>
        <dbReference type="Pfam" id="PF00382"/>
    </source>
</evidence>
<dbReference type="InterPro" id="IPR036915">
    <property type="entry name" value="Cyclin-like_sf"/>
</dbReference>
<sequence length="157" mass="16743">VVASQSEAPRSVIATVSIHLIRDLRVKVRPVNPMDLLPKLAEDLEFPRELRSRIREYLERLDKGGYQSSGVMPATLLGTVAYVAAQEGGWRYSQDRIAKALGVTSVSLRNRVPSVVSFLRIPPPGARPGSRSPSGGPPSNSPEAGAPGLPEPVAAQG</sequence>
<feature type="region of interest" description="Disordered" evidence="1">
    <location>
        <begin position="119"/>
        <end position="157"/>
    </location>
</feature>
<evidence type="ECO:0000313" key="3">
    <source>
        <dbReference type="EMBL" id="EQD44730.1"/>
    </source>
</evidence>